<evidence type="ECO:0000259" key="5">
    <source>
        <dbReference type="Pfam" id="PF06958"/>
    </source>
</evidence>
<evidence type="ECO:0000313" key="7">
    <source>
        <dbReference type="EMBL" id="QPS23324.1"/>
    </source>
</evidence>
<dbReference type="InterPro" id="IPR036302">
    <property type="entry name" value="Pyosin/cloacin_T_dom_sf"/>
</dbReference>
<evidence type="ECO:0000259" key="6">
    <source>
        <dbReference type="Pfam" id="PF11429"/>
    </source>
</evidence>
<dbReference type="Gene3D" id="3.10.450.200">
    <property type="match status" value="1"/>
</dbReference>
<name>A0A7T2SX80_SERPL</name>
<proteinExistence type="predicted"/>
<dbReference type="SUPFAM" id="SSF69369">
    <property type="entry name" value="Cloacin translocation domain"/>
    <property type="match status" value="1"/>
</dbReference>
<keyword evidence="3" id="KW-0078">Bacteriocin</keyword>
<feature type="domain" description="Pyosin/cloacin translocation" evidence="5">
    <location>
        <begin position="1"/>
        <end position="136"/>
    </location>
</feature>
<dbReference type="Proteomes" id="UP000594967">
    <property type="component" value="Chromosome"/>
</dbReference>
<dbReference type="EMBL" id="CP065673">
    <property type="protein sequence ID" value="QPS23324.1"/>
    <property type="molecule type" value="Genomic_DNA"/>
</dbReference>
<keyword evidence="8" id="KW-1185">Reference proteome</keyword>
<evidence type="ECO:0000256" key="2">
    <source>
        <dbReference type="ARBA" id="ARBA00023022"/>
    </source>
</evidence>
<reference evidence="7 8" key="1">
    <citation type="submission" date="2020-12" db="EMBL/GenBank/DDBJ databases">
        <title>FDA dAtabase for Regulatory Grade micrObial Sequences (FDA-ARGOS): Supporting development and validation of Infectious Disease Dx tests.</title>
        <authorList>
            <person name="Sproer C."/>
            <person name="Gronow S."/>
            <person name="Severitt S."/>
            <person name="Schroder I."/>
            <person name="Tallon L."/>
            <person name="Sadzewicz L."/>
            <person name="Zhao X."/>
            <person name="Boylan J."/>
            <person name="Ott S."/>
            <person name="Bowen H."/>
            <person name="Vavikolanu K."/>
            <person name="Mehta A."/>
            <person name="Aluvathingal J."/>
            <person name="Nadendla S."/>
            <person name="Lowell S."/>
            <person name="Myers T."/>
            <person name="Yan Y."/>
            <person name="Sichtig H."/>
        </authorList>
    </citation>
    <scope>NUCLEOTIDE SEQUENCE [LARGE SCALE GENOMIC DNA]</scope>
    <source>
        <strain evidence="7 8">FDAARGOS_907</strain>
    </source>
</reference>
<feature type="compositionally biased region" description="Polar residues" evidence="4">
    <location>
        <begin position="79"/>
        <end position="94"/>
    </location>
</feature>
<evidence type="ECO:0000313" key="8">
    <source>
        <dbReference type="Proteomes" id="UP000594967"/>
    </source>
</evidence>
<dbReference type="InterPro" id="IPR038233">
    <property type="entry name" value="Colicin_D/E5_nuclease"/>
</dbReference>
<keyword evidence="2" id="KW-0044">Antibiotic</keyword>
<evidence type="ECO:0000256" key="1">
    <source>
        <dbReference type="ARBA" id="ARBA00022529"/>
    </source>
</evidence>
<dbReference type="InterPro" id="IPR016128">
    <property type="entry name" value="Pyosin/cloacin_T_dom"/>
</dbReference>
<feature type="domain" description="Colicin D C-terminal" evidence="6">
    <location>
        <begin position="150"/>
        <end position="230"/>
    </location>
</feature>
<sequence length="243" mass="26396">MHSVDLPVRGSLVMENGQQQVKLVKTGIGGVPASVSILKAVRDEKTGLDRITLPAVGGAPSRTILVNPAPVGPTAPPHTGNSSPAPVTPVHTGTTVKQADSIVTTSFPADDLKELQDFIYWQPDATGSGVEPIYVMLSDPLDSGRFTRKQLDKKFKHAIDFGISDTKKNSETLTKFRDEVNAHLADKETVERGTYRREKGSKVYFNPKSMRVVILKANGDFLSGWKINPDADNGRIYLETGDL</sequence>
<gene>
    <name evidence="7" type="ORF">I6G64_10200</name>
</gene>
<dbReference type="InterPro" id="IPR024440">
    <property type="entry name" value="ColicinD_C"/>
</dbReference>
<organism evidence="7 8">
    <name type="scientific">Serratia plymuthica</name>
    <dbReference type="NCBI Taxonomy" id="82996"/>
    <lineage>
        <taxon>Bacteria</taxon>
        <taxon>Pseudomonadati</taxon>
        <taxon>Pseudomonadota</taxon>
        <taxon>Gammaproteobacteria</taxon>
        <taxon>Enterobacterales</taxon>
        <taxon>Yersiniaceae</taxon>
        <taxon>Serratia</taxon>
    </lineage>
</organism>
<dbReference type="Pfam" id="PF06958">
    <property type="entry name" value="Pyocin_S"/>
    <property type="match status" value="1"/>
</dbReference>
<feature type="region of interest" description="Disordered" evidence="4">
    <location>
        <begin position="69"/>
        <end position="94"/>
    </location>
</feature>
<keyword evidence="1" id="KW-0929">Antimicrobial</keyword>
<accession>A0A7T2SX80</accession>
<dbReference type="Pfam" id="PF11429">
    <property type="entry name" value="Colicin_D"/>
    <property type="match status" value="1"/>
</dbReference>
<protein>
    <submittedName>
        <fullName evidence="7">S-type pyocin domain-containing protein</fullName>
    </submittedName>
</protein>
<evidence type="ECO:0000256" key="4">
    <source>
        <dbReference type="SAM" id="MobiDB-lite"/>
    </source>
</evidence>
<dbReference type="SUPFAM" id="SSF102824">
    <property type="entry name" value="Colicin D/E5 nuclease domain"/>
    <property type="match status" value="1"/>
</dbReference>
<evidence type="ECO:0000256" key="3">
    <source>
        <dbReference type="ARBA" id="ARBA00023048"/>
    </source>
</evidence>
<dbReference type="InterPro" id="IPR037178">
    <property type="entry name" value="ColicinD_C_sf"/>
</dbReference>